<dbReference type="KEGG" id="pbp:STSP1_01885"/>
<keyword evidence="2" id="KW-1185">Reference proteome</keyword>
<gene>
    <name evidence="1" type="ORF">STSP1_01885</name>
</gene>
<dbReference type="Proteomes" id="UP000193334">
    <property type="component" value="Chromosome"/>
</dbReference>
<protein>
    <recommendedName>
        <fullName evidence="3">YD repeat (Two copies)</fullName>
    </recommendedName>
</protein>
<dbReference type="STRING" id="1941349.STSP1_01885"/>
<dbReference type="RefSeq" id="WP_085756114.1">
    <property type="nucleotide sequence ID" value="NZ_CP021023.1"/>
</dbReference>
<dbReference type="EMBL" id="CP021023">
    <property type="protein sequence ID" value="ARN57475.1"/>
    <property type="molecule type" value="Genomic_DNA"/>
</dbReference>
<dbReference type="AlphaFoldDB" id="A0A1W6LNU8"/>
<proteinExistence type="predicted"/>
<evidence type="ECO:0000313" key="2">
    <source>
        <dbReference type="Proteomes" id="UP000193334"/>
    </source>
</evidence>
<sequence length="72" mass="7885">MIEYKYDALGRRVAASSGGVETYRLYDTLGRCVKELTTADSGETLAGEDEYVYGSGFGEAVRFDSVFSLARL</sequence>
<evidence type="ECO:0008006" key="3">
    <source>
        <dbReference type="Google" id="ProtNLM"/>
    </source>
</evidence>
<organism evidence="1 2">
    <name type="scientific">Sedimentisphaera salicampi</name>
    <dbReference type="NCBI Taxonomy" id="1941349"/>
    <lineage>
        <taxon>Bacteria</taxon>
        <taxon>Pseudomonadati</taxon>
        <taxon>Planctomycetota</taxon>
        <taxon>Phycisphaerae</taxon>
        <taxon>Sedimentisphaerales</taxon>
        <taxon>Sedimentisphaeraceae</taxon>
        <taxon>Sedimentisphaera</taxon>
    </lineage>
</organism>
<accession>A0A1W6LNU8</accession>
<reference evidence="2" key="1">
    <citation type="submission" date="2017-04" db="EMBL/GenBank/DDBJ databases">
        <title>Comparative genomics and description of representatives of a novel lineage of planctomycetes thriving in anoxic sediments.</title>
        <authorList>
            <person name="Spring S."/>
            <person name="Bunk B."/>
            <person name="Sproer C."/>
        </authorList>
    </citation>
    <scope>NUCLEOTIDE SEQUENCE [LARGE SCALE GENOMIC DNA]</scope>
    <source>
        <strain evidence="2">ST-PulAB-D4</strain>
    </source>
</reference>
<evidence type="ECO:0000313" key="1">
    <source>
        <dbReference type="EMBL" id="ARN57475.1"/>
    </source>
</evidence>
<name>A0A1W6LNU8_9BACT</name>